<feature type="transmembrane region" description="Helical" evidence="7">
    <location>
        <begin position="248"/>
        <end position="268"/>
    </location>
</feature>
<dbReference type="Gene3D" id="1.10.3720.10">
    <property type="entry name" value="MetI-like"/>
    <property type="match status" value="1"/>
</dbReference>
<keyword evidence="4 7" id="KW-0812">Transmembrane</keyword>
<dbReference type="CDD" id="cd06261">
    <property type="entry name" value="TM_PBP2"/>
    <property type="match status" value="1"/>
</dbReference>
<keyword evidence="2 7" id="KW-0813">Transport</keyword>
<dbReference type="AlphaFoldDB" id="A0A1M6DLS6"/>
<protein>
    <submittedName>
        <fullName evidence="9">Carbohydrate ABC transporter membrane protein 2, CUT1 family (TC 3.A.1.1.-)</fullName>
    </submittedName>
</protein>
<comment type="subcellular location">
    <subcellularLocation>
        <location evidence="1 7">Cell membrane</location>
        <topology evidence="1 7">Multi-pass membrane protein</topology>
    </subcellularLocation>
</comment>
<accession>A0A1M6DLS6</accession>
<dbReference type="RefSeq" id="WP_073025296.1">
    <property type="nucleotide sequence ID" value="NZ_FQZS01000007.1"/>
</dbReference>
<reference evidence="9 10" key="1">
    <citation type="submission" date="2016-11" db="EMBL/GenBank/DDBJ databases">
        <authorList>
            <person name="Jaros S."/>
            <person name="Januszkiewicz K."/>
            <person name="Wedrychowicz H."/>
        </authorList>
    </citation>
    <scope>NUCLEOTIDE SEQUENCE [LARGE SCALE GENOMIC DNA]</scope>
    <source>
        <strain evidence="9 10">DSM 19022</strain>
    </source>
</reference>
<evidence type="ECO:0000256" key="1">
    <source>
        <dbReference type="ARBA" id="ARBA00004651"/>
    </source>
</evidence>
<evidence type="ECO:0000259" key="8">
    <source>
        <dbReference type="PROSITE" id="PS50928"/>
    </source>
</evidence>
<organism evidence="9 10">
    <name type="scientific">Lutispora thermophila DSM 19022</name>
    <dbReference type="NCBI Taxonomy" id="1122184"/>
    <lineage>
        <taxon>Bacteria</taxon>
        <taxon>Bacillati</taxon>
        <taxon>Bacillota</taxon>
        <taxon>Clostridia</taxon>
        <taxon>Lutisporales</taxon>
        <taxon>Lutisporaceae</taxon>
        <taxon>Lutispora</taxon>
    </lineage>
</organism>
<name>A0A1M6DLS6_9FIRM</name>
<feature type="domain" description="ABC transmembrane type-1" evidence="8">
    <location>
        <begin position="83"/>
        <end position="269"/>
    </location>
</feature>
<dbReference type="InterPro" id="IPR000515">
    <property type="entry name" value="MetI-like"/>
</dbReference>
<evidence type="ECO:0000313" key="9">
    <source>
        <dbReference type="EMBL" id="SHI73948.1"/>
    </source>
</evidence>
<dbReference type="Pfam" id="PF00528">
    <property type="entry name" value="BPD_transp_1"/>
    <property type="match status" value="1"/>
</dbReference>
<dbReference type="PROSITE" id="PS50928">
    <property type="entry name" value="ABC_TM1"/>
    <property type="match status" value="1"/>
</dbReference>
<dbReference type="SUPFAM" id="SSF161098">
    <property type="entry name" value="MetI-like"/>
    <property type="match status" value="1"/>
</dbReference>
<feature type="transmembrane region" description="Helical" evidence="7">
    <location>
        <begin position="12"/>
        <end position="33"/>
    </location>
</feature>
<evidence type="ECO:0000256" key="6">
    <source>
        <dbReference type="ARBA" id="ARBA00023136"/>
    </source>
</evidence>
<dbReference type="PANTHER" id="PTHR43744:SF12">
    <property type="entry name" value="ABC TRANSPORTER PERMEASE PROTEIN MG189-RELATED"/>
    <property type="match status" value="1"/>
</dbReference>
<evidence type="ECO:0000256" key="4">
    <source>
        <dbReference type="ARBA" id="ARBA00022692"/>
    </source>
</evidence>
<feature type="transmembrane region" description="Helical" evidence="7">
    <location>
        <begin position="152"/>
        <end position="172"/>
    </location>
</feature>
<feature type="transmembrane region" description="Helical" evidence="7">
    <location>
        <begin position="83"/>
        <end position="108"/>
    </location>
</feature>
<dbReference type="OrthoDB" id="9771544at2"/>
<proteinExistence type="inferred from homology"/>
<keyword evidence="3" id="KW-1003">Cell membrane</keyword>
<dbReference type="EMBL" id="FQZS01000007">
    <property type="protein sequence ID" value="SHI73948.1"/>
    <property type="molecule type" value="Genomic_DNA"/>
</dbReference>
<evidence type="ECO:0000256" key="5">
    <source>
        <dbReference type="ARBA" id="ARBA00022989"/>
    </source>
</evidence>
<dbReference type="InterPro" id="IPR035906">
    <property type="entry name" value="MetI-like_sf"/>
</dbReference>
<dbReference type="GO" id="GO:0055085">
    <property type="term" value="P:transmembrane transport"/>
    <property type="evidence" value="ECO:0007669"/>
    <property type="project" value="InterPro"/>
</dbReference>
<dbReference type="GO" id="GO:0005886">
    <property type="term" value="C:plasma membrane"/>
    <property type="evidence" value="ECO:0007669"/>
    <property type="project" value="UniProtKB-SubCell"/>
</dbReference>
<keyword evidence="6 7" id="KW-0472">Membrane</keyword>
<keyword evidence="10" id="KW-1185">Reference proteome</keyword>
<dbReference type="STRING" id="1122184.SAMN02745176_01166"/>
<feature type="transmembrane region" description="Helical" evidence="7">
    <location>
        <begin position="193"/>
        <end position="215"/>
    </location>
</feature>
<evidence type="ECO:0000256" key="2">
    <source>
        <dbReference type="ARBA" id="ARBA00022448"/>
    </source>
</evidence>
<dbReference type="Proteomes" id="UP000184442">
    <property type="component" value="Unassembled WGS sequence"/>
</dbReference>
<feature type="transmembrane region" description="Helical" evidence="7">
    <location>
        <begin position="120"/>
        <end position="140"/>
    </location>
</feature>
<evidence type="ECO:0000256" key="7">
    <source>
        <dbReference type="RuleBase" id="RU363032"/>
    </source>
</evidence>
<dbReference type="PANTHER" id="PTHR43744">
    <property type="entry name" value="ABC TRANSPORTER PERMEASE PROTEIN MG189-RELATED-RELATED"/>
    <property type="match status" value="1"/>
</dbReference>
<comment type="similarity">
    <text evidence="7">Belongs to the binding-protein-dependent transport system permease family.</text>
</comment>
<gene>
    <name evidence="9" type="ORF">SAMN02745176_01166</name>
</gene>
<keyword evidence="5 7" id="KW-1133">Transmembrane helix</keyword>
<sequence>MKGLKPKMTTAFLMLMALLMLFPLIVTVTNSFMSSSEIADNYSSYDGETEENKFFSIKLIPRSVTIRQYYDVLIAKSKFLRMFWNSVFVVLPIVAGQVIISSMAAFVFAKVKFKGRDFLFFIYIIIMMMPFQVTLVPNYITLDLLGLIDRYSAIIFPGVFGAFGVFLLRQFMMTIPNEYIEAARIDGCSLMQIFFKIVLPISKGGIASLAILSFIDNWNMVEQPLIFLKDANKYPLSIYLANVNKGELGIAFAAALIYMLPMLLMFLYGENYLVEGISHSVINDKGVDQVEHI</sequence>
<evidence type="ECO:0000256" key="3">
    <source>
        <dbReference type="ARBA" id="ARBA00022475"/>
    </source>
</evidence>
<evidence type="ECO:0000313" key="10">
    <source>
        <dbReference type="Proteomes" id="UP000184442"/>
    </source>
</evidence>